<name>A0A7X0IQX6_9HYPH</name>
<dbReference type="EMBL" id="JACHBG010000004">
    <property type="protein sequence ID" value="MBB6485219.1"/>
    <property type="molecule type" value="Genomic_DNA"/>
</dbReference>
<protein>
    <submittedName>
        <fullName evidence="1">Uncharacterized protein</fullName>
    </submittedName>
</protein>
<organism evidence="1 2">
    <name type="scientific">Rhizobium lusitanum</name>
    <dbReference type="NCBI Taxonomy" id="293958"/>
    <lineage>
        <taxon>Bacteria</taxon>
        <taxon>Pseudomonadati</taxon>
        <taxon>Pseudomonadota</taxon>
        <taxon>Alphaproteobacteria</taxon>
        <taxon>Hyphomicrobiales</taxon>
        <taxon>Rhizobiaceae</taxon>
        <taxon>Rhizobium/Agrobacterium group</taxon>
        <taxon>Rhizobium</taxon>
    </lineage>
</organism>
<accession>A0A7X0IQX6</accession>
<evidence type="ECO:0000313" key="2">
    <source>
        <dbReference type="Proteomes" id="UP000565576"/>
    </source>
</evidence>
<sequence>MSAARRYIATNKETAGFDRNKNKGTAEYPPCLFDSRMSPASFYLSRLTLISPKMRATSF</sequence>
<comment type="caution">
    <text evidence="1">The sequence shown here is derived from an EMBL/GenBank/DDBJ whole genome shotgun (WGS) entry which is preliminary data.</text>
</comment>
<dbReference type="AlphaFoldDB" id="A0A7X0IQX6"/>
<dbReference type="Proteomes" id="UP000565576">
    <property type="component" value="Unassembled WGS sequence"/>
</dbReference>
<evidence type="ECO:0000313" key="1">
    <source>
        <dbReference type="EMBL" id="MBB6485219.1"/>
    </source>
</evidence>
<proteinExistence type="predicted"/>
<reference evidence="1 2" key="1">
    <citation type="submission" date="2020-08" db="EMBL/GenBank/DDBJ databases">
        <title>Genomic Encyclopedia of Type Strains, Phase IV (KMG-V): Genome sequencing to study the core and pangenomes of soil and plant-associated prokaryotes.</title>
        <authorList>
            <person name="Whitman W."/>
        </authorList>
    </citation>
    <scope>NUCLEOTIDE SEQUENCE [LARGE SCALE GENOMIC DNA]</scope>
    <source>
        <strain evidence="1 2">SEMIA 4060</strain>
    </source>
</reference>
<gene>
    <name evidence="1" type="ORF">GGD46_002499</name>
</gene>